<reference evidence="1 2" key="1">
    <citation type="submission" date="2019-03" db="EMBL/GenBank/DDBJ databases">
        <title>The genome sequence of a newly discovered highly antifungal drug resistant Aspergillus species, Aspergillus tanneri NIH 1004.</title>
        <authorList>
            <person name="Mounaud S."/>
            <person name="Singh I."/>
            <person name="Joardar V."/>
            <person name="Pakala S."/>
            <person name="Pakala S."/>
            <person name="Venepally P."/>
            <person name="Hoover J."/>
            <person name="Nierman W."/>
            <person name="Chung J."/>
            <person name="Losada L."/>
        </authorList>
    </citation>
    <scope>NUCLEOTIDE SEQUENCE [LARGE SCALE GENOMIC DNA]</scope>
    <source>
        <strain evidence="1 2">NIH1004</strain>
    </source>
</reference>
<evidence type="ECO:0000313" key="2">
    <source>
        <dbReference type="Proteomes" id="UP000308092"/>
    </source>
</evidence>
<gene>
    <name evidence="1" type="ORF">EYZ11_005688</name>
</gene>
<comment type="caution">
    <text evidence="1">The sequence shown here is derived from an EMBL/GenBank/DDBJ whole genome shotgun (WGS) entry which is preliminary data.</text>
</comment>
<protein>
    <submittedName>
        <fullName evidence="1">Uncharacterized protein</fullName>
    </submittedName>
</protein>
<dbReference type="EMBL" id="SOSA01000187">
    <property type="protein sequence ID" value="THC94816.1"/>
    <property type="molecule type" value="Genomic_DNA"/>
</dbReference>
<proteinExistence type="predicted"/>
<sequence>MHQDLDATVKSLGYPGRNGTENVPVETIVSIFQYTLIQVFAHDEYNSYLDPNFDYSWACAAAYYWTGYVYPCSDWSLGDITVYAFDKDRN</sequence>
<dbReference type="Proteomes" id="UP000308092">
    <property type="component" value="Unassembled WGS sequence"/>
</dbReference>
<name>A0A4S3JHA1_9EURO</name>
<organism evidence="1 2">
    <name type="scientific">Aspergillus tanneri</name>
    <dbReference type="NCBI Taxonomy" id="1220188"/>
    <lineage>
        <taxon>Eukaryota</taxon>
        <taxon>Fungi</taxon>
        <taxon>Dikarya</taxon>
        <taxon>Ascomycota</taxon>
        <taxon>Pezizomycotina</taxon>
        <taxon>Eurotiomycetes</taxon>
        <taxon>Eurotiomycetidae</taxon>
        <taxon>Eurotiales</taxon>
        <taxon>Aspergillaceae</taxon>
        <taxon>Aspergillus</taxon>
        <taxon>Aspergillus subgen. Circumdati</taxon>
    </lineage>
</organism>
<evidence type="ECO:0000313" key="1">
    <source>
        <dbReference type="EMBL" id="THC94816.1"/>
    </source>
</evidence>
<dbReference type="STRING" id="1220188.A0A4S3JHA1"/>
<accession>A0A4S3JHA1</accession>
<keyword evidence="2" id="KW-1185">Reference proteome</keyword>
<dbReference type="VEuPathDB" id="FungiDB:EYZ11_005688"/>
<dbReference type="AlphaFoldDB" id="A0A4S3JHA1"/>